<dbReference type="InterPro" id="IPR020843">
    <property type="entry name" value="ER"/>
</dbReference>
<accession>A0A098RZQ0</accession>
<dbReference type="SUPFAM" id="SSF50129">
    <property type="entry name" value="GroES-like"/>
    <property type="match status" value="1"/>
</dbReference>
<dbReference type="AlphaFoldDB" id="A0A098RZQ0"/>
<dbReference type="Gene3D" id="3.90.180.10">
    <property type="entry name" value="Medium-chain alcohol dehydrogenases, catalytic domain"/>
    <property type="match status" value="1"/>
</dbReference>
<dbReference type="OrthoDB" id="9787435at2"/>
<evidence type="ECO:0000313" key="3">
    <source>
        <dbReference type="Proteomes" id="UP000029736"/>
    </source>
</evidence>
<dbReference type="Gene3D" id="3.40.50.720">
    <property type="entry name" value="NAD(P)-binding Rossmann-like Domain"/>
    <property type="match status" value="1"/>
</dbReference>
<dbReference type="InterPro" id="IPR052733">
    <property type="entry name" value="Chloroplast_QOR"/>
</dbReference>
<dbReference type="Pfam" id="PF08240">
    <property type="entry name" value="ADH_N"/>
    <property type="match status" value="1"/>
</dbReference>
<dbReference type="SUPFAM" id="SSF51735">
    <property type="entry name" value="NAD(P)-binding Rossmann-fold domains"/>
    <property type="match status" value="1"/>
</dbReference>
<dbReference type="Pfam" id="PF13602">
    <property type="entry name" value="ADH_zinc_N_2"/>
    <property type="match status" value="1"/>
</dbReference>
<proteinExistence type="predicted"/>
<organism evidence="2 3">
    <name type="scientific">Phaeodactylibacter xiamenensis</name>
    <dbReference type="NCBI Taxonomy" id="1524460"/>
    <lineage>
        <taxon>Bacteria</taxon>
        <taxon>Pseudomonadati</taxon>
        <taxon>Bacteroidota</taxon>
        <taxon>Saprospiria</taxon>
        <taxon>Saprospirales</taxon>
        <taxon>Haliscomenobacteraceae</taxon>
        <taxon>Phaeodactylibacter</taxon>
    </lineage>
</organism>
<sequence length="325" mass="34764">MKAVVMTGYGSPDVLTFQEVDKPAPQPHEVLIRVHASSATTADGMMRTGTPYFGRLMLGLTKPKHPIPGTGFAGQVDAVGAEVTKFQPGDRVFGETTLGFSTNAEYVAVPESGVISLMPDQLSYAEAAPFCDGAITSWNYLRHLAKLQPGQHVLVNGASGSLGTAAVQLAKFLGAKVTAVCSTRNLGLVRALGADEVIDYTRKDFTKGTETYDFIYDTVGKSSFNACKPVLKGNGQYLCPVLGLPLLLQMLATNITGGRKAVFAATGLRSDEELRGMLKELIEIYEAGKLKMVIDRQYPLEKVAEAHTYIAAGRKKGNVVITSAE</sequence>
<dbReference type="EMBL" id="JPOS01000090">
    <property type="protein sequence ID" value="KGE85345.1"/>
    <property type="molecule type" value="Genomic_DNA"/>
</dbReference>
<dbReference type="CDD" id="cd08267">
    <property type="entry name" value="MDR1"/>
    <property type="match status" value="1"/>
</dbReference>
<dbReference type="PANTHER" id="PTHR44013">
    <property type="entry name" value="ZINC-TYPE ALCOHOL DEHYDROGENASE-LIKE PROTEIN C16A3.02C"/>
    <property type="match status" value="1"/>
</dbReference>
<gene>
    <name evidence="2" type="ORF">IX84_27985</name>
</gene>
<dbReference type="SMART" id="SM00829">
    <property type="entry name" value="PKS_ER"/>
    <property type="match status" value="1"/>
</dbReference>
<protein>
    <submittedName>
        <fullName evidence="2">Zn-dependent oxidoreductase</fullName>
    </submittedName>
</protein>
<keyword evidence="3" id="KW-1185">Reference proteome</keyword>
<dbReference type="Proteomes" id="UP000029736">
    <property type="component" value="Unassembled WGS sequence"/>
</dbReference>
<dbReference type="InterPro" id="IPR011032">
    <property type="entry name" value="GroES-like_sf"/>
</dbReference>
<dbReference type="PANTHER" id="PTHR44013:SF1">
    <property type="entry name" value="ZINC-TYPE ALCOHOL DEHYDROGENASE-LIKE PROTEIN C16A3.02C"/>
    <property type="match status" value="1"/>
</dbReference>
<name>A0A098RZQ0_9BACT</name>
<dbReference type="InterPro" id="IPR036291">
    <property type="entry name" value="NAD(P)-bd_dom_sf"/>
</dbReference>
<evidence type="ECO:0000313" key="2">
    <source>
        <dbReference type="EMBL" id="KGE85345.1"/>
    </source>
</evidence>
<dbReference type="GO" id="GO:0016491">
    <property type="term" value="F:oxidoreductase activity"/>
    <property type="evidence" value="ECO:0007669"/>
    <property type="project" value="InterPro"/>
</dbReference>
<dbReference type="STRING" id="1524460.IX84_27985"/>
<reference evidence="2 3" key="1">
    <citation type="journal article" date="2014" name="Int. J. Syst. Evol. Microbiol.">
        <title>Phaeodactylibacter xiamenensis gen. nov., sp. nov., a member of the family Saprospiraceae isolated from the marine alga Phaeodactylum tricornutum.</title>
        <authorList>
            <person name="Chen Z.Jr."/>
            <person name="Lei X."/>
            <person name="Lai Q."/>
            <person name="Li Y."/>
            <person name="Zhang B."/>
            <person name="Zhang J."/>
            <person name="Zhang H."/>
            <person name="Yang L."/>
            <person name="Zheng W."/>
            <person name="Tian Y."/>
            <person name="Yu Z."/>
            <person name="Xu H.Jr."/>
            <person name="Zheng T."/>
        </authorList>
    </citation>
    <scope>NUCLEOTIDE SEQUENCE [LARGE SCALE GENOMIC DNA]</scope>
    <source>
        <strain evidence="2 3">KD52</strain>
    </source>
</reference>
<dbReference type="InterPro" id="IPR013154">
    <property type="entry name" value="ADH-like_N"/>
</dbReference>
<feature type="domain" description="Enoyl reductase (ER)" evidence="1">
    <location>
        <begin position="10"/>
        <end position="321"/>
    </location>
</feature>
<comment type="caution">
    <text evidence="2">The sequence shown here is derived from an EMBL/GenBank/DDBJ whole genome shotgun (WGS) entry which is preliminary data.</text>
</comment>
<evidence type="ECO:0000259" key="1">
    <source>
        <dbReference type="SMART" id="SM00829"/>
    </source>
</evidence>